<dbReference type="Proteomes" id="UP001549291">
    <property type="component" value="Unassembled WGS sequence"/>
</dbReference>
<name>A0ABV2RGJ1_BRAJP</name>
<evidence type="ECO:0000313" key="2">
    <source>
        <dbReference type="Proteomes" id="UP001549291"/>
    </source>
</evidence>
<comment type="caution">
    <text evidence="1">The sequence shown here is derived from an EMBL/GenBank/DDBJ whole genome shotgun (WGS) entry which is preliminary data.</text>
</comment>
<keyword evidence="2" id="KW-1185">Reference proteome</keyword>
<evidence type="ECO:0000313" key="1">
    <source>
        <dbReference type="EMBL" id="MET4716039.1"/>
    </source>
</evidence>
<dbReference type="EMBL" id="JBEPTQ010000001">
    <property type="protein sequence ID" value="MET4716039.1"/>
    <property type="molecule type" value="Genomic_DNA"/>
</dbReference>
<protein>
    <submittedName>
        <fullName evidence="1">Uncharacterized protein</fullName>
    </submittedName>
</protein>
<reference evidence="1 2" key="1">
    <citation type="submission" date="2024-06" db="EMBL/GenBank/DDBJ databases">
        <title>Genomic Encyclopedia of Type Strains, Phase V (KMG-V): Genome sequencing to study the core and pangenomes of soil and plant-associated prokaryotes.</title>
        <authorList>
            <person name="Whitman W."/>
        </authorList>
    </citation>
    <scope>NUCLEOTIDE SEQUENCE [LARGE SCALE GENOMIC DNA]</scope>
    <source>
        <strain evidence="1 2">USDA 160</strain>
    </source>
</reference>
<organism evidence="1 2">
    <name type="scientific">Bradyrhizobium japonicum</name>
    <dbReference type="NCBI Taxonomy" id="375"/>
    <lineage>
        <taxon>Bacteria</taxon>
        <taxon>Pseudomonadati</taxon>
        <taxon>Pseudomonadota</taxon>
        <taxon>Alphaproteobacteria</taxon>
        <taxon>Hyphomicrobiales</taxon>
        <taxon>Nitrobacteraceae</taxon>
        <taxon>Bradyrhizobium</taxon>
    </lineage>
</organism>
<proteinExistence type="predicted"/>
<sequence>MPEYRVYVIGEDGHISLRLDLVCANDDAAKERAKELADDRVLELWQFDREIETFKPDPIKNEQVAGWLKGELRPPK</sequence>
<accession>A0ABV2RGJ1</accession>
<gene>
    <name evidence="1" type="ORF">ABIF63_000142</name>
</gene>
<dbReference type="RefSeq" id="WP_354269838.1">
    <property type="nucleotide sequence ID" value="NZ_JBEPTQ010000001.1"/>
</dbReference>